<name>A0A5N5HBL0_9ROSA</name>
<dbReference type="AlphaFoldDB" id="A0A5N5HBL0"/>
<dbReference type="PANTHER" id="PTHR12565:SF184">
    <property type="entry name" value="BHLH TRANSCRIPTION FACTOR"/>
    <property type="match status" value="1"/>
</dbReference>
<dbReference type="Gene3D" id="4.10.280.10">
    <property type="entry name" value="Helix-loop-helix DNA-binding domain"/>
    <property type="match status" value="1"/>
</dbReference>
<dbReference type="EMBL" id="SMOL01000160">
    <property type="protein sequence ID" value="KAB2625008.1"/>
    <property type="molecule type" value="Genomic_DNA"/>
</dbReference>
<dbReference type="PANTHER" id="PTHR12565">
    <property type="entry name" value="STEROL REGULATORY ELEMENT-BINDING PROTEIN"/>
    <property type="match status" value="1"/>
</dbReference>
<protein>
    <submittedName>
        <fullName evidence="5">Transcription factor bHLH137-like</fullName>
    </submittedName>
</protein>
<keyword evidence="2" id="KW-0805">Transcription regulation</keyword>
<gene>
    <name evidence="5" type="ORF">D8674_016668</name>
</gene>
<comment type="subcellular location">
    <subcellularLocation>
        <location evidence="1">Nucleus</location>
    </subcellularLocation>
</comment>
<accession>A0A5N5HBL0</accession>
<reference evidence="6" key="2">
    <citation type="submission" date="2019-10" db="EMBL/GenBank/DDBJ databases">
        <title>A de novo genome assembly of a pear dwarfing rootstock.</title>
        <authorList>
            <person name="Wang F."/>
            <person name="Wang J."/>
            <person name="Li S."/>
            <person name="Zhang Y."/>
            <person name="Fang M."/>
            <person name="Ma L."/>
            <person name="Zhao Y."/>
            <person name="Jiang S."/>
        </authorList>
    </citation>
    <scope>NUCLEOTIDE SEQUENCE [LARGE SCALE GENOMIC DNA]</scope>
</reference>
<dbReference type="GO" id="GO:0046983">
    <property type="term" value="F:protein dimerization activity"/>
    <property type="evidence" value="ECO:0007669"/>
    <property type="project" value="InterPro"/>
</dbReference>
<dbReference type="GO" id="GO:0005634">
    <property type="term" value="C:nucleus"/>
    <property type="evidence" value="ECO:0007669"/>
    <property type="project" value="UniProtKB-SubCell"/>
</dbReference>
<reference evidence="5 6" key="3">
    <citation type="submission" date="2019-11" db="EMBL/GenBank/DDBJ databases">
        <title>A de novo genome assembly of a pear dwarfing rootstock.</title>
        <authorList>
            <person name="Wang F."/>
            <person name="Wang J."/>
            <person name="Li S."/>
            <person name="Zhang Y."/>
            <person name="Fang M."/>
            <person name="Ma L."/>
            <person name="Zhao Y."/>
            <person name="Jiang S."/>
        </authorList>
    </citation>
    <scope>NUCLEOTIDE SEQUENCE [LARGE SCALE GENOMIC DNA]</scope>
    <source>
        <strain evidence="5">S2</strain>
        <tissue evidence="5">Leaf</tissue>
    </source>
</reference>
<evidence type="ECO:0000256" key="4">
    <source>
        <dbReference type="ARBA" id="ARBA00023242"/>
    </source>
</evidence>
<organism evidence="5 6">
    <name type="scientific">Pyrus ussuriensis x Pyrus communis</name>
    <dbReference type="NCBI Taxonomy" id="2448454"/>
    <lineage>
        <taxon>Eukaryota</taxon>
        <taxon>Viridiplantae</taxon>
        <taxon>Streptophyta</taxon>
        <taxon>Embryophyta</taxon>
        <taxon>Tracheophyta</taxon>
        <taxon>Spermatophyta</taxon>
        <taxon>Magnoliopsida</taxon>
        <taxon>eudicotyledons</taxon>
        <taxon>Gunneridae</taxon>
        <taxon>Pentapetalae</taxon>
        <taxon>rosids</taxon>
        <taxon>fabids</taxon>
        <taxon>Rosales</taxon>
        <taxon>Rosaceae</taxon>
        <taxon>Amygdaloideae</taxon>
        <taxon>Maleae</taxon>
        <taxon>Pyrus</taxon>
    </lineage>
</organism>
<dbReference type="InterPro" id="IPR024097">
    <property type="entry name" value="bHLH_ZIP_TF"/>
</dbReference>
<keyword evidence="6" id="KW-1185">Reference proteome</keyword>
<evidence type="ECO:0000256" key="3">
    <source>
        <dbReference type="ARBA" id="ARBA00023163"/>
    </source>
</evidence>
<dbReference type="InterPro" id="IPR036638">
    <property type="entry name" value="HLH_DNA-bd_sf"/>
</dbReference>
<dbReference type="Proteomes" id="UP000327157">
    <property type="component" value="Chromosome 16"/>
</dbReference>
<evidence type="ECO:0000313" key="5">
    <source>
        <dbReference type="EMBL" id="KAB2625008.1"/>
    </source>
</evidence>
<evidence type="ECO:0000313" key="6">
    <source>
        <dbReference type="Proteomes" id="UP000327157"/>
    </source>
</evidence>
<comment type="caution">
    <text evidence="5">The sequence shown here is derived from an EMBL/GenBank/DDBJ whole genome shotgun (WGS) entry which is preliminary data.</text>
</comment>
<dbReference type="OrthoDB" id="1928604at2759"/>
<evidence type="ECO:0000256" key="2">
    <source>
        <dbReference type="ARBA" id="ARBA00023015"/>
    </source>
</evidence>
<evidence type="ECO:0000256" key="1">
    <source>
        <dbReference type="ARBA" id="ARBA00004123"/>
    </source>
</evidence>
<dbReference type="SUPFAM" id="SSF47459">
    <property type="entry name" value="HLH, helix-loop-helix DNA-binding domain"/>
    <property type="match status" value="1"/>
</dbReference>
<reference evidence="5 6" key="1">
    <citation type="submission" date="2019-09" db="EMBL/GenBank/DDBJ databases">
        <authorList>
            <person name="Ou C."/>
        </authorList>
    </citation>
    <scope>NUCLEOTIDE SEQUENCE [LARGE SCALE GENOMIC DNA]</scope>
    <source>
        <strain evidence="5">S2</strain>
        <tissue evidence="5">Leaf</tissue>
    </source>
</reference>
<proteinExistence type="predicted"/>
<sequence length="111" mass="12308">MCNLGLKVKHSIVYFIRTKLLHSLVPGCDQITGKARILDEIITYVQLLKNQVECLTAQLAQFPSAKEPSSIQFWSLADATPTSASILLTEGQKASLIRQDGGSFVTWRMLD</sequence>
<dbReference type="GO" id="GO:0003700">
    <property type="term" value="F:DNA-binding transcription factor activity"/>
    <property type="evidence" value="ECO:0007669"/>
    <property type="project" value="TreeGrafter"/>
</dbReference>
<keyword evidence="4" id="KW-0539">Nucleus</keyword>
<keyword evidence="3" id="KW-0804">Transcription</keyword>